<sequence length="316" mass="37284">MQFSFFRQSNITEQNYESQMLYRYEYKIETQEEDGVQYLVIQFNKDLKTFKFVEKLKFTRLYIDFCNNVVIDPAPNNVTDLTINQCDLTKLDGIKKMIQLTHLSISNNKLSDISELRYLTNLKELHIDYNQIEDISSLAYLPNLEYLDMCVNLIRDLYPLSKLNLLQNLRALKNQIVNLFPLKFLFGLQFLELSSNKIVHIDSLTNLVGLKRLWISENMILDVSPLNEHPNKHKYNTKTELVPTEMQILYSSKYQSIMETTENLKHMKYLEQSIKESFLEFKAKFSQIVAQTTQNQIISTQQIVQLFLNFEIGQIQ</sequence>
<keyword evidence="5" id="KW-1185">Reference proteome</keyword>
<dbReference type="InterPro" id="IPR025875">
    <property type="entry name" value="Leu-rich_rpt_4"/>
</dbReference>
<evidence type="ECO:0000313" key="4">
    <source>
        <dbReference type="EMBL" id="CAL5996477.1"/>
    </source>
</evidence>
<comment type="caution">
    <text evidence="3">The sequence shown here is derived from an EMBL/GenBank/DDBJ whole genome shotgun (WGS) entry which is preliminary data.</text>
</comment>
<dbReference type="Pfam" id="PF00560">
    <property type="entry name" value="LRR_1"/>
    <property type="match status" value="1"/>
</dbReference>
<dbReference type="Pfam" id="PF12799">
    <property type="entry name" value="LRR_4"/>
    <property type="match status" value="1"/>
</dbReference>
<evidence type="ECO:0000256" key="2">
    <source>
        <dbReference type="ARBA" id="ARBA00022737"/>
    </source>
</evidence>
<dbReference type="SMART" id="SM00365">
    <property type="entry name" value="LRR_SD22"/>
    <property type="match status" value="5"/>
</dbReference>
<dbReference type="PROSITE" id="PS51450">
    <property type="entry name" value="LRR"/>
    <property type="match status" value="5"/>
</dbReference>
<dbReference type="EMBL" id="CATOUU010000972">
    <property type="protein sequence ID" value="CAI9964049.1"/>
    <property type="molecule type" value="Genomic_DNA"/>
</dbReference>
<evidence type="ECO:0000313" key="3">
    <source>
        <dbReference type="EMBL" id="CAI9964049.1"/>
    </source>
</evidence>
<dbReference type="EMBL" id="CAXDID020000035">
    <property type="protein sequence ID" value="CAL5996477.1"/>
    <property type="molecule type" value="Genomic_DNA"/>
</dbReference>
<dbReference type="InterPro" id="IPR003591">
    <property type="entry name" value="Leu-rich_rpt_typical-subtyp"/>
</dbReference>
<dbReference type="PANTHER" id="PTHR46652">
    <property type="entry name" value="LEUCINE-RICH REPEAT AND IQ DOMAIN-CONTAINING PROTEIN 1-RELATED"/>
    <property type="match status" value="1"/>
</dbReference>
<dbReference type="InterPro" id="IPR032675">
    <property type="entry name" value="LRR_dom_sf"/>
</dbReference>
<evidence type="ECO:0000313" key="5">
    <source>
        <dbReference type="Proteomes" id="UP001642409"/>
    </source>
</evidence>
<keyword evidence="2" id="KW-0677">Repeat</keyword>
<gene>
    <name evidence="4" type="ORF">HINF_LOCUS14779</name>
    <name evidence="3" type="ORF">HINF_LOCUS51694</name>
</gene>
<dbReference type="SMART" id="SM00369">
    <property type="entry name" value="LRR_TYP"/>
    <property type="match status" value="3"/>
</dbReference>
<reference evidence="4 5" key="2">
    <citation type="submission" date="2024-07" db="EMBL/GenBank/DDBJ databases">
        <authorList>
            <person name="Akdeniz Z."/>
        </authorList>
    </citation>
    <scope>NUCLEOTIDE SEQUENCE [LARGE SCALE GENOMIC DNA]</scope>
</reference>
<proteinExistence type="predicted"/>
<dbReference type="AlphaFoldDB" id="A0AA86QQK1"/>
<dbReference type="Proteomes" id="UP001642409">
    <property type="component" value="Unassembled WGS sequence"/>
</dbReference>
<evidence type="ECO:0000256" key="1">
    <source>
        <dbReference type="ARBA" id="ARBA00022614"/>
    </source>
</evidence>
<keyword evidence="1" id="KW-0433">Leucine-rich repeat</keyword>
<dbReference type="InterPro" id="IPR050836">
    <property type="entry name" value="SDS22/Internalin_LRR"/>
</dbReference>
<accession>A0AA86QQK1</accession>
<name>A0AA86QQK1_9EUKA</name>
<dbReference type="PANTHER" id="PTHR46652:SF3">
    <property type="entry name" value="LEUCINE-RICH REPEAT-CONTAINING PROTEIN 9"/>
    <property type="match status" value="1"/>
</dbReference>
<dbReference type="Gene3D" id="3.80.10.10">
    <property type="entry name" value="Ribonuclease Inhibitor"/>
    <property type="match status" value="1"/>
</dbReference>
<organism evidence="3">
    <name type="scientific">Hexamita inflata</name>
    <dbReference type="NCBI Taxonomy" id="28002"/>
    <lineage>
        <taxon>Eukaryota</taxon>
        <taxon>Metamonada</taxon>
        <taxon>Diplomonadida</taxon>
        <taxon>Hexamitidae</taxon>
        <taxon>Hexamitinae</taxon>
        <taxon>Hexamita</taxon>
    </lineage>
</organism>
<protein>
    <submittedName>
        <fullName evidence="3">Leucine-rich repeat domain-containing protein</fullName>
    </submittedName>
    <submittedName>
        <fullName evidence="4">Leucine-rich_repeat domain-containing protein</fullName>
    </submittedName>
</protein>
<dbReference type="InterPro" id="IPR001611">
    <property type="entry name" value="Leu-rich_rpt"/>
</dbReference>
<dbReference type="SUPFAM" id="SSF52058">
    <property type="entry name" value="L domain-like"/>
    <property type="match status" value="1"/>
</dbReference>
<reference evidence="3" key="1">
    <citation type="submission" date="2023-06" db="EMBL/GenBank/DDBJ databases">
        <authorList>
            <person name="Kurt Z."/>
        </authorList>
    </citation>
    <scope>NUCLEOTIDE SEQUENCE</scope>
</reference>